<dbReference type="InterPro" id="IPR036388">
    <property type="entry name" value="WH-like_DNA-bd_sf"/>
</dbReference>
<organism evidence="6 7">
    <name type="scientific">Aureimonas flava</name>
    <dbReference type="NCBI Taxonomy" id="2320271"/>
    <lineage>
        <taxon>Bacteria</taxon>
        <taxon>Pseudomonadati</taxon>
        <taxon>Pseudomonadota</taxon>
        <taxon>Alphaproteobacteria</taxon>
        <taxon>Hyphomicrobiales</taxon>
        <taxon>Aurantimonadaceae</taxon>
        <taxon>Aureimonas</taxon>
    </lineage>
</organism>
<dbReference type="InterPro" id="IPR036390">
    <property type="entry name" value="WH_DNA-bd_sf"/>
</dbReference>
<keyword evidence="2" id="KW-0805">Transcription regulation</keyword>
<dbReference type="Gene3D" id="3.40.190.290">
    <property type="match status" value="1"/>
</dbReference>
<evidence type="ECO:0000313" key="7">
    <source>
        <dbReference type="Proteomes" id="UP000265750"/>
    </source>
</evidence>
<evidence type="ECO:0000259" key="5">
    <source>
        <dbReference type="PROSITE" id="PS50931"/>
    </source>
</evidence>
<dbReference type="InterPro" id="IPR000847">
    <property type="entry name" value="LysR_HTH_N"/>
</dbReference>
<dbReference type="InterPro" id="IPR005119">
    <property type="entry name" value="LysR_subst-bd"/>
</dbReference>
<dbReference type="PRINTS" id="PR00039">
    <property type="entry name" value="HTHLYSR"/>
</dbReference>
<name>A0A3A1WJD6_9HYPH</name>
<dbReference type="Gene3D" id="1.10.10.10">
    <property type="entry name" value="Winged helix-like DNA-binding domain superfamily/Winged helix DNA-binding domain"/>
    <property type="match status" value="1"/>
</dbReference>
<evidence type="ECO:0000313" key="6">
    <source>
        <dbReference type="EMBL" id="RIX99134.1"/>
    </source>
</evidence>
<evidence type="ECO:0000256" key="4">
    <source>
        <dbReference type="ARBA" id="ARBA00023163"/>
    </source>
</evidence>
<evidence type="ECO:0000256" key="1">
    <source>
        <dbReference type="ARBA" id="ARBA00009437"/>
    </source>
</evidence>
<dbReference type="EMBL" id="QYRN01000008">
    <property type="protein sequence ID" value="RIX99134.1"/>
    <property type="molecule type" value="Genomic_DNA"/>
</dbReference>
<dbReference type="SUPFAM" id="SSF46785">
    <property type="entry name" value="Winged helix' DNA-binding domain"/>
    <property type="match status" value="1"/>
</dbReference>
<evidence type="ECO:0000256" key="3">
    <source>
        <dbReference type="ARBA" id="ARBA00023125"/>
    </source>
</evidence>
<accession>A0A3A1WJD6</accession>
<keyword evidence="3" id="KW-0238">DNA-binding</keyword>
<comment type="similarity">
    <text evidence="1">Belongs to the LysR transcriptional regulatory family.</text>
</comment>
<feature type="domain" description="HTH lysR-type" evidence="5">
    <location>
        <begin position="1"/>
        <end position="58"/>
    </location>
</feature>
<comment type="caution">
    <text evidence="6">The sequence shown here is derived from an EMBL/GenBank/DDBJ whole genome shotgun (WGS) entry which is preliminary data.</text>
</comment>
<sequence>MTLEQLRIFVAVAERQHVTEAARSLNLTQSATSSALAALESRHGVRLFDRVGRGIELTEAGRLFLPEARSVLARAAEAAKALDDLTDLRRGHVALAASQTVANHWLPPRMRHFRERHPGITLSLRIANTLEVSEAVAAGDADLGFVEDELRDPRLRTTRVADDRLVLVASPGAESPKGAPPRVPELAGVRWVMREPGSGTRSILEDALRGAGIDPAALSVDLELPSNEAVRSAIEAGGVVGVLPLAVAQPGLRSRTLIEIAFALPARGFHAVEMKERSLSRAASAFLHELRNDHPGPGA</sequence>
<dbReference type="PROSITE" id="PS50931">
    <property type="entry name" value="HTH_LYSR"/>
    <property type="match status" value="1"/>
</dbReference>
<dbReference type="OrthoDB" id="9808620at2"/>
<dbReference type="GO" id="GO:0000976">
    <property type="term" value="F:transcription cis-regulatory region binding"/>
    <property type="evidence" value="ECO:0007669"/>
    <property type="project" value="TreeGrafter"/>
</dbReference>
<dbReference type="Pfam" id="PF00126">
    <property type="entry name" value="HTH_1"/>
    <property type="match status" value="1"/>
</dbReference>
<dbReference type="GO" id="GO:0003700">
    <property type="term" value="F:DNA-binding transcription factor activity"/>
    <property type="evidence" value="ECO:0007669"/>
    <property type="project" value="InterPro"/>
</dbReference>
<gene>
    <name evidence="6" type="ORF">D3218_15280</name>
</gene>
<protein>
    <submittedName>
        <fullName evidence="6">LysR family transcriptional regulator</fullName>
    </submittedName>
</protein>
<dbReference type="PANTHER" id="PTHR30126:SF39">
    <property type="entry name" value="HTH-TYPE TRANSCRIPTIONAL REGULATOR CYSL"/>
    <property type="match status" value="1"/>
</dbReference>
<reference evidence="7" key="1">
    <citation type="submission" date="2018-09" db="EMBL/GenBank/DDBJ databases">
        <authorList>
            <person name="Tuo L."/>
        </authorList>
    </citation>
    <scope>NUCLEOTIDE SEQUENCE [LARGE SCALE GENOMIC DNA]</scope>
    <source>
        <strain evidence="7">M2BS4Y-1</strain>
    </source>
</reference>
<dbReference type="AlphaFoldDB" id="A0A3A1WJD6"/>
<dbReference type="RefSeq" id="WP_019996262.1">
    <property type="nucleotide sequence ID" value="NZ_QYRN01000008.1"/>
</dbReference>
<dbReference type="PANTHER" id="PTHR30126">
    <property type="entry name" value="HTH-TYPE TRANSCRIPTIONAL REGULATOR"/>
    <property type="match status" value="1"/>
</dbReference>
<keyword evidence="4" id="KW-0804">Transcription</keyword>
<dbReference type="Proteomes" id="UP000265750">
    <property type="component" value="Unassembled WGS sequence"/>
</dbReference>
<dbReference type="Pfam" id="PF03466">
    <property type="entry name" value="LysR_substrate"/>
    <property type="match status" value="1"/>
</dbReference>
<proteinExistence type="inferred from homology"/>
<evidence type="ECO:0000256" key="2">
    <source>
        <dbReference type="ARBA" id="ARBA00023015"/>
    </source>
</evidence>
<dbReference type="FunFam" id="1.10.10.10:FF:000001">
    <property type="entry name" value="LysR family transcriptional regulator"/>
    <property type="match status" value="1"/>
</dbReference>
<keyword evidence="7" id="KW-1185">Reference proteome</keyword>
<dbReference type="SUPFAM" id="SSF53850">
    <property type="entry name" value="Periplasmic binding protein-like II"/>
    <property type="match status" value="1"/>
</dbReference>